<dbReference type="InterPro" id="IPR010982">
    <property type="entry name" value="Lambda_DNA-bd_dom_sf"/>
</dbReference>
<dbReference type="Pfam" id="PF01381">
    <property type="entry name" value="HTH_3"/>
    <property type="match status" value="1"/>
</dbReference>
<protein>
    <submittedName>
        <fullName evidence="3">Transcriptional regulator</fullName>
    </submittedName>
</protein>
<sequence length="210" mass="22922">MVPRSIGDRLRSARLARKMTLRQVAEGAGLSIGFISQAERDIASPSLSSLRRIAAVLGVSPQAVLPEVRAASELSRHRDRPICRVYPGAGIGYERLTTTFPGSRLSGVIMHERPGHRLEAERHGGEEVFYVLEGAVTVEIDGVPLILEAGDSLHFSSQRLHASWNHTERPTVILHFCTMDVFGDQLADGATLPAIHAGYPSPPLEAERFE</sequence>
<name>A0A2W5N4V5_RHOSU</name>
<dbReference type="Gene3D" id="2.60.120.10">
    <property type="entry name" value="Jelly Rolls"/>
    <property type="match status" value="1"/>
</dbReference>
<dbReference type="Proteomes" id="UP000249185">
    <property type="component" value="Unassembled WGS sequence"/>
</dbReference>
<feature type="domain" description="HTH cro/C1-type" evidence="2">
    <location>
        <begin position="10"/>
        <end position="64"/>
    </location>
</feature>
<dbReference type="InterPro" id="IPR014710">
    <property type="entry name" value="RmlC-like_jellyroll"/>
</dbReference>
<dbReference type="EMBL" id="QFPW01000013">
    <property type="protein sequence ID" value="PZQ48144.1"/>
    <property type="molecule type" value="Genomic_DNA"/>
</dbReference>
<keyword evidence="1" id="KW-0238">DNA-binding</keyword>
<dbReference type="InterPro" id="IPR013096">
    <property type="entry name" value="Cupin_2"/>
</dbReference>
<evidence type="ECO:0000313" key="3">
    <source>
        <dbReference type="EMBL" id="PZQ48144.1"/>
    </source>
</evidence>
<dbReference type="PANTHER" id="PTHR46797:SF25">
    <property type="entry name" value="TRANSCRIPTIONAL REGULATOR"/>
    <property type="match status" value="1"/>
</dbReference>
<dbReference type="GO" id="GO:0003700">
    <property type="term" value="F:DNA-binding transcription factor activity"/>
    <property type="evidence" value="ECO:0007669"/>
    <property type="project" value="TreeGrafter"/>
</dbReference>
<dbReference type="InterPro" id="IPR001387">
    <property type="entry name" value="Cro/C1-type_HTH"/>
</dbReference>
<dbReference type="InterPro" id="IPR011051">
    <property type="entry name" value="RmlC_Cupin_sf"/>
</dbReference>
<dbReference type="GO" id="GO:0003677">
    <property type="term" value="F:DNA binding"/>
    <property type="evidence" value="ECO:0007669"/>
    <property type="project" value="UniProtKB-KW"/>
</dbReference>
<gene>
    <name evidence="3" type="ORF">DI556_15085</name>
</gene>
<dbReference type="CDD" id="cd02209">
    <property type="entry name" value="cupin_XRE_C"/>
    <property type="match status" value="1"/>
</dbReference>
<evidence type="ECO:0000259" key="2">
    <source>
        <dbReference type="PROSITE" id="PS50943"/>
    </source>
</evidence>
<dbReference type="SMART" id="SM00530">
    <property type="entry name" value="HTH_XRE"/>
    <property type="match status" value="1"/>
</dbReference>
<dbReference type="CDD" id="cd00093">
    <property type="entry name" value="HTH_XRE"/>
    <property type="match status" value="1"/>
</dbReference>
<dbReference type="PROSITE" id="PS50943">
    <property type="entry name" value="HTH_CROC1"/>
    <property type="match status" value="1"/>
</dbReference>
<dbReference type="GO" id="GO:0005829">
    <property type="term" value="C:cytosol"/>
    <property type="evidence" value="ECO:0007669"/>
    <property type="project" value="TreeGrafter"/>
</dbReference>
<accession>A0A2W5N4V5</accession>
<organism evidence="3 4">
    <name type="scientific">Rhodovulum sulfidophilum</name>
    <name type="common">Rhodobacter sulfidophilus</name>
    <dbReference type="NCBI Taxonomy" id="35806"/>
    <lineage>
        <taxon>Bacteria</taxon>
        <taxon>Pseudomonadati</taxon>
        <taxon>Pseudomonadota</taxon>
        <taxon>Alphaproteobacteria</taxon>
        <taxon>Rhodobacterales</taxon>
        <taxon>Paracoccaceae</taxon>
        <taxon>Rhodovulum</taxon>
    </lineage>
</organism>
<dbReference type="Pfam" id="PF07883">
    <property type="entry name" value="Cupin_2"/>
    <property type="match status" value="1"/>
</dbReference>
<dbReference type="SUPFAM" id="SSF47413">
    <property type="entry name" value="lambda repressor-like DNA-binding domains"/>
    <property type="match status" value="1"/>
</dbReference>
<dbReference type="InterPro" id="IPR050807">
    <property type="entry name" value="TransReg_Diox_bact_type"/>
</dbReference>
<evidence type="ECO:0000313" key="4">
    <source>
        <dbReference type="Proteomes" id="UP000249185"/>
    </source>
</evidence>
<evidence type="ECO:0000256" key="1">
    <source>
        <dbReference type="ARBA" id="ARBA00023125"/>
    </source>
</evidence>
<dbReference type="PANTHER" id="PTHR46797">
    <property type="entry name" value="HTH-TYPE TRANSCRIPTIONAL REGULATOR"/>
    <property type="match status" value="1"/>
</dbReference>
<dbReference type="AlphaFoldDB" id="A0A2W5N4V5"/>
<reference evidence="3 4" key="1">
    <citation type="submission" date="2017-08" db="EMBL/GenBank/DDBJ databases">
        <title>Infants hospitalized years apart are colonized by the same room-sourced microbial strains.</title>
        <authorList>
            <person name="Brooks B."/>
            <person name="Olm M.R."/>
            <person name="Firek B.A."/>
            <person name="Baker R."/>
            <person name="Thomas B.C."/>
            <person name="Morowitz M.J."/>
            <person name="Banfield J.F."/>
        </authorList>
    </citation>
    <scope>NUCLEOTIDE SEQUENCE [LARGE SCALE GENOMIC DNA]</scope>
    <source>
        <strain evidence="3">S2_005_002_R2_34</strain>
    </source>
</reference>
<dbReference type="Gene3D" id="1.10.260.40">
    <property type="entry name" value="lambda repressor-like DNA-binding domains"/>
    <property type="match status" value="1"/>
</dbReference>
<proteinExistence type="predicted"/>
<comment type="caution">
    <text evidence="3">The sequence shown here is derived from an EMBL/GenBank/DDBJ whole genome shotgun (WGS) entry which is preliminary data.</text>
</comment>
<dbReference type="SUPFAM" id="SSF51182">
    <property type="entry name" value="RmlC-like cupins"/>
    <property type="match status" value="1"/>
</dbReference>